<comment type="caution">
    <text evidence="6">The sequence shown here is derived from an EMBL/GenBank/DDBJ whole genome shotgun (WGS) entry which is preliminary data.</text>
</comment>
<keyword evidence="4" id="KW-0732">Signal</keyword>
<feature type="chain" id="PRO_5004903494" evidence="4">
    <location>
        <begin position="37"/>
        <end position="436"/>
    </location>
</feature>
<organism evidence="6 7">
    <name type="scientific">Nannochloropsis gaditana</name>
    <dbReference type="NCBI Taxonomy" id="72520"/>
    <lineage>
        <taxon>Eukaryota</taxon>
        <taxon>Sar</taxon>
        <taxon>Stramenopiles</taxon>
        <taxon>Ochrophyta</taxon>
        <taxon>Eustigmatophyceae</taxon>
        <taxon>Eustigmatales</taxon>
        <taxon>Monodopsidaceae</taxon>
        <taxon>Nannochloropsis</taxon>
    </lineage>
</organism>
<proteinExistence type="predicted"/>
<accession>W7TEN3</accession>
<keyword evidence="2 6" id="KW-0808">Transferase</keyword>
<dbReference type="InterPro" id="IPR059073">
    <property type="entry name" value="TRMT11_N"/>
</dbReference>
<feature type="compositionally biased region" description="Basic residues" evidence="3">
    <location>
        <begin position="425"/>
        <end position="436"/>
    </location>
</feature>
<name>W7TEN3_9STRA</name>
<dbReference type="Proteomes" id="UP000019335">
    <property type="component" value="Chromosome 11"/>
</dbReference>
<feature type="region of interest" description="Disordered" evidence="3">
    <location>
        <begin position="332"/>
        <end position="436"/>
    </location>
</feature>
<dbReference type="OrthoDB" id="296065at2759"/>
<keyword evidence="1 6" id="KW-0489">Methyltransferase</keyword>
<dbReference type="EMBL" id="AZIL01000936">
    <property type="protein sequence ID" value="EWM25450.1"/>
    <property type="molecule type" value="Genomic_DNA"/>
</dbReference>
<evidence type="ECO:0000259" key="5">
    <source>
        <dbReference type="Pfam" id="PF25904"/>
    </source>
</evidence>
<feature type="compositionally biased region" description="Basic residues" evidence="3">
    <location>
        <begin position="362"/>
        <end position="374"/>
    </location>
</feature>
<keyword evidence="7" id="KW-1185">Reference proteome</keyword>
<feature type="signal peptide" evidence="4">
    <location>
        <begin position="1"/>
        <end position="36"/>
    </location>
</feature>
<dbReference type="GO" id="GO:0008168">
    <property type="term" value="F:methyltransferase activity"/>
    <property type="evidence" value="ECO:0007669"/>
    <property type="project" value="UniProtKB-KW"/>
</dbReference>
<evidence type="ECO:0000313" key="6">
    <source>
        <dbReference type="EMBL" id="EWM25450.1"/>
    </source>
</evidence>
<evidence type="ECO:0000313" key="7">
    <source>
        <dbReference type="Proteomes" id="UP000019335"/>
    </source>
</evidence>
<evidence type="ECO:0000256" key="3">
    <source>
        <dbReference type="SAM" id="MobiDB-lite"/>
    </source>
</evidence>
<dbReference type="GO" id="GO:0032259">
    <property type="term" value="P:methylation"/>
    <property type="evidence" value="ECO:0007669"/>
    <property type="project" value="UniProtKB-KW"/>
</dbReference>
<evidence type="ECO:0000256" key="2">
    <source>
        <dbReference type="ARBA" id="ARBA00022679"/>
    </source>
</evidence>
<dbReference type="PANTHER" id="PTHR13370:SF3">
    <property type="entry name" value="TRNA (GUANINE(10)-N2)-METHYLTRANSFERASE HOMOLOG"/>
    <property type="match status" value="1"/>
</dbReference>
<evidence type="ECO:0000256" key="4">
    <source>
        <dbReference type="SAM" id="SignalP"/>
    </source>
</evidence>
<dbReference type="PANTHER" id="PTHR13370">
    <property type="entry name" value="RNA METHYLASE-RELATED"/>
    <property type="match status" value="1"/>
</dbReference>
<gene>
    <name evidence="6" type="ORF">Naga_100005g91</name>
</gene>
<reference evidence="6 7" key="1">
    <citation type="journal article" date="2014" name="Mol. Plant">
        <title>Chromosome Scale Genome Assembly and Transcriptome Profiling of Nannochloropsis gaditana in Nitrogen Depletion.</title>
        <authorList>
            <person name="Corteggiani Carpinelli E."/>
            <person name="Telatin A."/>
            <person name="Vitulo N."/>
            <person name="Forcato C."/>
            <person name="D'Angelo M."/>
            <person name="Schiavon R."/>
            <person name="Vezzi A."/>
            <person name="Giacometti G.M."/>
            <person name="Morosinotto T."/>
            <person name="Valle G."/>
        </authorList>
    </citation>
    <scope>NUCLEOTIDE SEQUENCE [LARGE SCALE GENOMIC DNA]</scope>
    <source>
        <strain evidence="6 7">B-31</strain>
    </source>
</reference>
<evidence type="ECO:0000256" key="1">
    <source>
        <dbReference type="ARBA" id="ARBA00022603"/>
    </source>
</evidence>
<protein>
    <submittedName>
        <fullName evidence="6">Trna guanosine-2-o-methyltransferase trm11-like protein</fullName>
    </submittedName>
</protein>
<feature type="domain" description="tRNA (guanine(10)-N(2))-methyltransferase TRMT11 N-terminal" evidence="5">
    <location>
        <begin position="170"/>
        <end position="295"/>
    </location>
</feature>
<dbReference type="GO" id="GO:0005737">
    <property type="term" value="C:cytoplasm"/>
    <property type="evidence" value="ECO:0007669"/>
    <property type="project" value="TreeGrafter"/>
</dbReference>
<dbReference type="AlphaFoldDB" id="W7TEN3"/>
<sequence length="436" mass="47448">MYHDDRREMYGLGRASVPYLFFSRLLLLLYPPGASSFLPSSHPPPTHLPVTVTLAVGDAAPVVGPLPSPGVACRAPPRSKFLLLFKGGAADSGDQGTSLACLREAEFRGLAYRELQDLDAVAALRFEDALKTDLSLSGGRRKADKNEGRGRGCSSSSLVYVHGLPDDGKVMQAIVQSAVLVHAAYAVWACAPAFSECADVATRMLLEDARLSSLRANASWAAESYVFSAKSGRRKDVALLPQKLYEMRHFLRQVPGPVDLKAPDVRLVLLEDGDAEAGARPHQVWLTREIARGSRGLTERLSLRRRPYVTTTSMEPKASLVMSHVAGLREGDKVCDPMAGGGGRPASSCPARSPGDGGSRRERQHRHRSRHRQLPRPGPETSRGLPFRARGRPQGPRTPPTLGPFRRPGRRSSLWKEGKGACSRGRCHTRSRLHAL</sequence>
<dbReference type="Pfam" id="PF25904">
    <property type="entry name" value="Tmrp11_N"/>
    <property type="match status" value="1"/>
</dbReference>